<evidence type="ECO:0000256" key="2">
    <source>
        <dbReference type="ARBA" id="ARBA00022741"/>
    </source>
</evidence>
<name>A0A8X6NVK5_NEPPI</name>
<keyword evidence="5" id="KW-1185">Reference proteome</keyword>
<reference evidence="4" key="1">
    <citation type="submission" date="2020-08" db="EMBL/GenBank/DDBJ databases">
        <title>Multicomponent nature underlies the extraordinary mechanical properties of spider dragline silk.</title>
        <authorList>
            <person name="Kono N."/>
            <person name="Nakamura H."/>
            <person name="Mori M."/>
            <person name="Yoshida Y."/>
            <person name="Ohtoshi R."/>
            <person name="Malay A.D."/>
            <person name="Moran D.A.P."/>
            <person name="Tomita M."/>
            <person name="Numata K."/>
            <person name="Arakawa K."/>
        </authorList>
    </citation>
    <scope>NUCLEOTIDE SEQUENCE</scope>
</reference>
<dbReference type="GO" id="GO:0005524">
    <property type="term" value="F:ATP binding"/>
    <property type="evidence" value="ECO:0007669"/>
    <property type="project" value="UniProtKB-KW"/>
</dbReference>
<gene>
    <name evidence="4" type="primary">HSP70B2</name>
    <name evidence="4" type="ORF">NPIL_472451</name>
</gene>
<dbReference type="AlphaFoldDB" id="A0A8X6NVK5"/>
<dbReference type="FunFam" id="3.90.640.10:FF:000003">
    <property type="entry name" value="Molecular chaperone DnaK"/>
    <property type="match status" value="1"/>
</dbReference>
<keyword evidence="3" id="KW-0067">ATP-binding</keyword>
<dbReference type="InterPro" id="IPR043129">
    <property type="entry name" value="ATPase_NBD"/>
</dbReference>
<dbReference type="GO" id="GO:0140662">
    <property type="term" value="F:ATP-dependent protein folding chaperone"/>
    <property type="evidence" value="ECO:0007669"/>
    <property type="project" value="InterPro"/>
</dbReference>
<sequence length="91" mass="10607">MKTVLIFETGDGTFDESVLAIDKFSLFNVRSTAGDTRMGGEDFDYRVVVHFIEEFKLKHRKDLRYNQRAVRRLRIVCCTKSPLSSYSEVHE</sequence>
<proteinExistence type="inferred from homology"/>
<keyword evidence="4" id="KW-0346">Stress response</keyword>
<keyword evidence="2" id="KW-0547">Nucleotide-binding</keyword>
<dbReference type="PANTHER" id="PTHR19375">
    <property type="entry name" value="HEAT SHOCK PROTEIN 70KDA"/>
    <property type="match status" value="1"/>
</dbReference>
<dbReference type="Gene3D" id="3.30.420.40">
    <property type="match status" value="1"/>
</dbReference>
<protein>
    <submittedName>
        <fullName evidence="4">Heat shock protein 70 B2</fullName>
    </submittedName>
</protein>
<comment type="caution">
    <text evidence="4">The sequence shown here is derived from an EMBL/GenBank/DDBJ whole genome shotgun (WGS) entry which is preliminary data.</text>
</comment>
<evidence type="ECO:0000313" key="4">
    <source>
        <dbReference type="EMBL" id="GFT35424.1"/>
    </source>
</evidence>
<dbReference type="Pfam" id="PF00012">
    <property type="entry name" value="HSP70"/>
    <property type="match status" value="1"/>
</dbReference>
<dbReference type="OrthoDB" id="6430228at2759"/>
<dbReference type="InterPro" id="IPR013126">
    <property type="entry name" value="Hsp_70_fam"/>
</dbReference>
<dbReference type="EMBL" id="BMAW01013702">
    <property type="protein sequence ID" value="GFT35424.1"/>
    <property type="molecule type" value="Genomic_DNA"/>
</dbReference>
<comment type="similarity">
    <text evidence="1">Belongs to the heat shock protein 70 family.</text>
</comment>
<evidence type="ECO:0000256" key="1">
    <source>
        <dbReference type="ARBA" id="ARBA00007381"/>
    </source>
</evidence>
<dbReference type="SUPFAM" id="SSF53067">
    <property type="entry name" value="Actin-like ATPase domain"/>
    <property type="match status" value="1"/>
</dbReference>
<accession>A0A8X6NVK5</accession>
<organism evidence="4 5">
    <name type="scientific">Nephila pilipes</name>
    <name type="common">Giant wood spider</name>
    <name type="synonym">Nephila maculata</name>
    <dbReference type="NCBI Taxonomy" id="299642"/>
    <lineage>
        <taxon>Eukaryota</taxon>
        <taxon>Metazoa</taxon>
        <taxon>Ecdysozoa</taxon>
        <taxon>Arthropoda</taxon>
        <taxon>Chelicerata</taxon>
        <taxon>Arachnida</taxon>
        <taxon>Araneae</taxon>
        <taxon>Araneomorphae</taxon>
        <taxon>Entelegynae</taxon>
        <taxon>Araneoidea</taxon>
        <taxon>Nephilidae</taxon>
        <taxon>Nephila</taxon>
    </lineage>
</organism>
<evidence type="ECO:0000313" key="5">
    <source>
        <dbReference type="Proteomes" id="UP000887013"/>
    </source>
</evidence>
<evidence type="ECO:0000256" key="3">
    <source>
        <dbReference type="ARBA" id="ARBA00022840"/>
    </source>
</evidence>
<dbReference type="Proteomes" id="UP000887013">
    <property type="component" value="Unassembled WGS sequence"/>
</dbReference>